<keyword evidence="5 16" id="KW-0812">Transmembrane</keyword>
<evidence type="ECO:0000256" key="12">
    <source>
        <dbReference type="ARBA" id="ARBA00023136"/>
    </source>
</evidence>
<organism evidence="18 19">
    <name type="scientific">Porites evermanni</name>
    <dbReference type="NCBI Taxonomy" id="104178"/>
    <lineage>
        <taxon>Eukaryota</taxon>
        <taxon>Metazoa</taxon>
        <taxon>Cnidaria</taxon>
        <taxon>Anthozoa</taxon>
        <taxon>Hexacorallia</taxon>
        <taxon>Scleractinia</taxon>
        <taxon>Fungiina</taxon>
        <taxon>Poritidae</taxon>
        <taxon>Porites</taxon>
    </lineage>
</organism>
<feature type="transmembrane region" description="Helical" evidence="16">
    <location>
        <begin position="133"/>
        <end position="158"/>
    </location>
</feature>
<accession>A0ABN8LTP4</accession>
<evidence type="ECO:0000256" key="14">
    <source>
        <dbReference type="ARBA" id="ARBA00026104"/>
    </source>
</evidence>
<evidence type="ECO:0000256" key="8">
    <source>
        <dbReference type="ARBA" id="ARBA00022837"/>
    </source>
</evidence>
<dbReference type="Gene3D" id="3.40.50.1820">
    <property type="entry name" value="alpha/beta hydrolase"/>
    <property type="match status" value="1"/>
</dbReference>
<keyword evidence="3" id="KW-1003">Cell membrane</keyword>
<dbReference type="InterPro" id="IPR002921">
    <property type="entry name" value="Fungal_lipase-type"/>
</dbReference>
<evidence type="ECO:0000256" key="4">
    <source>
        <dbReference type="ARBA" id="ARBA00022553"/>
    </source>
</evidence>
<keyword evidence="9" id="KW-0442">Lipid degradation</keyword>
<evidence type="ECO:0000256" key="5">
    <source>
        <dbReference type="ARBA" id="ARBA00022692"/>
    </source>
</evidence>
<keyword evidence="11" id="KW-0443">Lipid metabolism</keyword>
<reference evidence="18 19" key="1">
    <citation type="submission" date="2022-05" db="EMBL/GenBank/DDBJ databases">
        <authorList>
            <consortium name="Genoscope - CEA"/>
            <person name="William W."/>
        </authorList>
    </citation>
    <scope>NUCLEOTIDE SEQUENCE [LARGE SCALE GENOMIC DNA]</scope>
</reference>
<dbReference type="EMBL" id="CALNXI010000154">
    <property type="protein sequence ID" value="CAH3020645.1"/>
    <property type="molecule type" value="Genomic_DNA"/>
</dbReference>
<gene>
    <name evidence="18" type="ORF">PEVE_00007980</name>
</gene>
<evidence type="ECO:0000313" key="19">
    <source>
        <dbReference type="Proteomes" id="UP001159427"/>
    </source>
</evidence>
<dbReference type="InterPro" id="IPR052214">
    <property type="entry name" value="DAG_Lipase-Related"/>
</dbReference>
<evidence type="ECO:0000256" key="15">
    <source>
        <dbReference type="SAM" id="MobiDB-lite"/>
    </source>
</evidence>
<dbReference type="PANTHER" id="PTHR45792:SF2">
    <property type="entry name" value="DIACYLGLYCEROL LIPASE-BETA"/>
    <property type="match status" value="1"/>
</dbReference>
<evidence type="ECO:0000256" key="1">
    <source>
        <dbReference type="ARBA" id="ARBA00001913"/>
    </source>
</evidence>
<evidence type="ECO:0000256" key="6">
    <source>
        <dbReference type="ARBA" id="ARBA00022723"/>
    </source>
</evidence>
<keyword evidence="7" id="KW-0378">Hydrolase</keyword>
<keyword evidence="4" id="KW-0597">Phosphoprotein</keyword>
<evidence type="ECO:0000313" key="18">
    <source>
        <dbReference type="EMBL" id="CAH3020645.1"/>
    </source>
</evidence>
<feature type="domain" description="Fungal lipase-type" evidence="17">
    <location>
        <begin position="368"/>
        <end position="497"/>
    </location>
</feature>
<keyword evidence="6" id="KW-0479">Metal-binding</keyword>
<dbReference type="CDD" id="cd00519">
    <property type="entry name" value="Lipase_3"/>
    <property type="match status" value="1"/>
</dbReference>
<keyword evidence="19" id="KW-1185">Reference proteome</keyword>
<dbReference type="EC" id="3.1.1.116" evidence="14"/>
<dbReference type="SUPFAM" id="SSF53474">
    <property type="entry name" value="alpha/beta-Hydrolases"/>
    <property type="match status" value="1"/>
</dbReference>
<dbReference type="InterPro" id="IPR029058">
    <property type="entry name" value="AB_hydrolase_fold"/>
</dbReference>
<evidence type="ECO:0000256" key="10">
    <source>
        <dbReference type="ARBA" id="ARBA00022989"/>
    </source>
</evidence>
<proteinExistence type="predicted"/>
<feature type="transmembrane region" description="Helical" evidence="16">
    <location>
        <begin position="54"/>
        <end position="79"/>
    </location>
</feature>
<evidence type="ECO:0000256" key="13">
    <source>
        <dbReference type="ARBA" id="ARBA00024531"/>
    </source>
</evidence>
<evidence type="ECO:0000256" key="11">
    <source>
        <dbReference type="ARBA" id="ARBA00023098"/>
    </source>
</evidence>
<keyword evidence="8" id="KW-0106">Calcium</keyword>
<evidence type="ECO:0000256" key="9">
    <source>
        <dbReference type="ARBA" id="ARBA00022963"/>
    </source>
</evidence>
<evidence type="ECO:0000256" key="3">
    <source>
        <dbReference type="ARBA" id="ARBA00022475"/>
    </source>
</evidence>
<keyword evidence="12 16" id="KW-0472">Membrane</keyword>
<protein>
    <recommendedName>
        <fullName evidence="14">sn-1-specific diacylglycerol lipase</fullName>
        <ecNumber evidence="14">3.1.1.116</ecNumber>
    </recommendedName>
</protein>
<dbReference type="PANTHER" id="PTHR45792">
    <property type="entry name" value="DIACYLGLYCEROL LIPASE HOMOLOG-RELATED"/>
    <property type="match status" value="1"/>
</dbReference>
<evidence type="ECO:0000256" key="2">
    <source>
        <dbReference type="ARBA" id="ARBA00004651"/>
    </source>
</evidence>
<evidence type="ECO:0000259" key="17">
    <source>
        <dbReference type="Pfam" id="PF01764"/>
    </source>
</evidence>
<feature type="compositionally biased region" description="Basic and acidic residues" evidence="15">
    <location>
        <begin position="243"/>
        <end position="252"/>
    </location>
</feature>
<evidence type="ECO:0000256" key="16">
    <source>
        <dbReference type="SAM" id="Phobius"/>
    </source>
</evidence>
<sequence>MPALVAFNRRWRIGSDDLFFPAALGLIIRVLWLVVISFIYGFQIDEIRKCEAYLQLHVFFIGVIVLTSLIIINEMAILYVSMQGTLTNARPRRHMPKLLYFQLTLYFPELLWTILGTYWTVKHFSYNCQLGLVVAVCVSVALEWAILLTVLIGSLVLFDPLGKVHSDPFEQEFSSTMQESAKKLWERRCRLLCCCFAGRDDQYLSAVSDIADILASGLHDVDVVPSDVAVGLILLREEQDREDRQNRAKGEMAQKGTPVNLNDPKEKSLVEDAAYFIKFAVGSYGWAMYVFMNPCSGPLKLCGGLRCCGCCRPTLEHISKDNCCHCNSAGLKLQTQLEDVDLVYCSYHNKIYEVPFYVAVDHDRQAVVVSIRGSLSMEDAMTDLTGQQEELNIEGVGTCYAHKGILRCARYVKSVLEERELLQNAFSRAGEGYRLVVVGHSLGAGTASLLSVLLKPSYPGLICFSYSNPSVLSAPATPYCEEFVVSVVLGKDVVPRMGVKSGDELRHDLASVISRCSVPKYRVLVSGCWRALFSLLGPSSQPGQGWPFFSSSRQYRSTHLTWENNLTQPLLEGIEDETSGLTGGEASHGYLGENELEPVPVSLPPVSAEQLFPAGKILQMDERPSCRLEATQYDIIWADKENYAKIIIHPSMLSDHMPDRVMRALERVSLLIRGHHNVQEV</sequence>
<name>A0ABN8LTP4_9CNID</name>
<comment type="cofactor">
    <cofactor evidence="1">
        <name>Ca(2+)</name>
        <dbReference type="ChEBI" id="CHEBI:29108"/>
    </cofactor>
</comment>
<keyword evidence="10 16" id="KW-1133">Transmembrane helix</keyword>
<feature type="region of interest" description="Disordered" evidence="15">
    <location>
        <begin position="243"/>
        <end position="264"/>
    </location>
</feature>
<feature type="transmembrane region" description="Helical" evidence="16">
    <location>
        <begin position="20"/>
        <end position="42"/>
    </location>
</feature>
<comment type="caution">
    <text evidence="18">The sequence shown here is derived from an EMBL/GenBank/DDBJ whole genome shotgun (WGS) entry which is preliminary data.</text>
</comment>
<comment type="catalytic activity">
    <reaction evidence="13">
        <text>a 1,2-diacyl-sn-glycerol + H2O = a 2-acylglycerol + a fatty acid + H(+)</text>
        <dbReference type="Rhea" id="RHEA:33275"/>
        <dbReference type="ChEBI" id="CHEBI:15377"/>
        <dbReference type="ChEBI" id="CHEBI:15378"/>
        <dbReference type="ChEBI" id="CHEBI:17389"/>
        <dbReference type="ChEBI" id="CHEBI:17815"/>
        <dbReference type="ChEBI" id="CHEBI:28868"/>
        <dbReference type="EC" id="3.1.1.116"/>
    </reaction>
    <physiologicalReaction direction="left-to-right" evidence="13">
        <dbReference type="Rhea" id="RHEA:33276"/>
    </physiologicalReaction>
</comment>
<comment type="subcellular location">
    <subcellularLocation>
        <location evidence="2">Cell membrane</location>
        <topology evidence="2">Multi-pass membrane protein</topology>
    </subcellularLocation>
</comment>
<dbReference type="Pfam" id="PF01764">
    <property type="entry name" value="Lipase_3"/>
    <property type="match status" value="1"/>
</dbReference>
<feature type="transmembrane region" description="Helical" evidence="16">
    <location>
        <begin position="99"/>
        <end position="121"/>
    </location>
</feature>
<dbReference type="Proteomes" id="UP001159427">
    <property type="component" value="Unassembled WGS sequence"/>
</dbReference>
<evidence type="ECO:0000256" key="7">
    <source>
        <dbReference type="ARBA" id="ARBA00022801"/>
    </source>
</evidence>